<dbReference type="AlphaFoldDB" id="A0A0U1M767"/>
<evidence type="ECO:0000256" key="8">
    <source>
        <dbReference type="PROSITE-ProRule" id="PRU00175"/>
    </source>
</evidence>
<keyword evidence="14" id="KW-1185">Reference proteome</keyword>
<keyword evidence="6 10" id="KW-1133">Transmembrane helix</keyword>
<dbReference type="EMBL" id="CVMT01000009">
    <property type="protein sequence ID" value="CRG91388.1"/>
    <property type="molecule type" value="Genomic_DNA"/>
</dbReference>
<dbReference type="GO" id="GO:0016020">
    <property type="term" value="C:membrane"/>
    <property type="evidence" value="ECO:0007669"/>
    <property type="project" value="UniProtKB-SubCell"/>
</dbReference>
<keyword evidence="2 10" id="KW-0812">Transmembrane</keyword>
<feature type="compositionally biased region" description="Polar residues" evidence="9">
    <location>
        <begin position="499"/>
        <end position="511"/>
    </location>
</feature>
<evidence type="ECO:0000256" key="11">
    <source>
        <dbReference type="SAM" id="SignalP"/>
    </source>
</evidence>
<keyword evidence="5" id="KW-0862">Zinc</keyword>
<evidence type="ECO:0000256" key="3">
    <source>
        <dbReference type="ARBA" id="ARBA00022723"/>
    </source>
</evidence>
<accession>A0A0U1M767</accession>
<dbReference type="STRING" id="28573.A0A0U1M767"/>
<feature type="transmembrane region" description="Helical" evidence="10">
    <location>
        <begin position="250"/>
        <end position="272"/>
    </location>
</feature>
<feature type="domain" description="RING-type" evidence="12">
    <location>
        <begin position="388"/>
        <end position="430"/>
    </location>
</feature>
<keyword evidence="7 10" id="KW-0472">Membrane</keyword>
<feature type="region of interest" description="Disordered" evidence="9">
    <location>
        <begin position="499"/>
        <end position="521"/>
    </location>
</feature>
<evidence type="ECO:0000256" key="1">
    <source>
        <dbReference type="ARBA" id="ARBA00004370"/>
    </source>
</evidence>
<feature type="region of interest" description="Disordered" evidence="9">
    <location>
        <begin position="219"/>
        <end position="238"/>
    </location>
</feature>
<dbReference type="PROSITE" id="PS50089">
    <property type="entry name" value="ZF_RING_2"/>
    <property type="match status" value="1"/>
</dbReference>
<feature type="compositionally biased region" description="Low complexity" evidence="9">
    <location>
        <begin position="456"/>
        <end position="467"/>
    </location>
</feature>
<feature type="compositionally biased region" description="Basic and acidic residues" evidence="9">
    <location>
        <begin position="346"/>
        <end position="356"/>
    </location>
</feature>
<feature type="compositionally biased region" description="Low complexity" evidence="9">
    <location>
        <begin position="221"/>
        <end position="237"/>
    </location>
</feature>
<name>A0A0U1M767_TALIS</name>
<dbReference type="Gene3D" id="3.30.40.10">
    <property type="entry name" value="Zinc/RING finger domain, C3HC4 (zinc finger)"/>
    <property type="match status" value="1"/>
</dbReference>
<evidence type="ECO:0000256" key="10">
    <source>
        <dbReference type="SAM" id="Phobius"/>
    </source>
</evidence>
<dbReference type="GO" id="GO:0008270">
    <property type="term" value="F:zinc ion binding"/>
    <property type="evidence" value="ECO:0007669"/>
    <property type="project" value="UniProtKB-KW"/>
</dbReference>
<evidence type="ECO:0000256" key="5">
    <source>
        <dbReference type="ARBA" id="ARBA00022833"/>
    </source>
</evidence>
<keyword evidence="3" id="KW-0479">Metal-binding</keyword>
<dbReference type="PANTHER" id="PTHR46539:SF1">
    <property type="entry name" value="E3 UBIQUITIN-PROTEIN LIGASE ATL42"/>
    <property type="match status" value="1"/>
</dbReference>
<dbReference type="InterPro" id="IPR013083">
    <property type="entry name" value="Znf_RING/FYVE/PHD"/>
</dbReference>
<comment type="subcellular location">
    <subcellularLocation>
        <location evidence="1">Membrane</location>
    </subcellularLocation>
</comment>
<dbReference type="InterPro" id="IPR001841">
    <property type="entry name" value="Znf_RING"/>
</dbReference>
<feature type="chain" id="PRO_5017967945" evidence="11">
    <location>
        <begin position="27"/>
        <end position="539"/>
    </location>
</feature>
<gene>
    <name evidence="13" type="ORF">PISL3812_08436</name>
</gene>
<evidence type="ECO:0000256" key="6">
    <source>
        <dbReference type="ARBA" id="ARBA00022989"/>
    </source>
</evidence>
<dbReference type="SMART" id="SM00184">
    <property type="entry name" value="RING"/>
    <property type="match status" value="1"/>
</dbReference>
<keyword evidence="11" id="KW-0732">Signal</keyword>
<evidence type="ECO:0000256" key="2">
    <source>
        <dbReference type="ARBA" id="ARBA00022692"/>
    </source>
</evidence>
<dbReference type="CDD" id="cd16454">
    <property type="entry name" value="RING-H2_PA-TM-RING"/>
    <property type="match status" value="1"/>
</dbReference>
<dbReference type="PANTHER" id="PTHR46539">
    <property type="entry name" value="E3 UBIQUITIN-PROTEIN LIGASE ATL42"/>
    <property type="match status" value="1"/>
</dbReference>
<protein>
    <submittedName>
        <fullName evidence="13">RING finger protein 126-B</fullName>
    </submittedName>
</protein>
<evidence type="ECO:0000256" key="9">
    <source>
        <dbReference type="SAM" id="MobiDB-lite"/>
    </source>
</evidence>
<evidence type="ECO:0000256" key="7">
    <source>
        <dbReference type="ARBA" id="ARBA00023136"/>
    </source>
</evidence>
<keyword evidence="4 8" id="KW-0863">Zinc-finger</keyword>
<sequence length="539" mass="57866">MIMMPFPHITGLLLLLLALLVQRGSSVSVTISPSNDSLPDAKGTFLLANSRHPYSTPINLAPLTSDLAGLNLGNFRFSCSALFYTLYTSVAADIRACRQSFHCEGSLVLTTSSNAASITNRDIALISCDPSAYQGYINASETLSSVISLANGGPAAVVLYSSEDDHCLYQALDQNLDYSNVFTILQSFVADTVVDQLHADSTNTSNTITANMATSGGVGFGNSSSDSGDSGGSSSSGLAVSTPTTAVAMIILYTITGIITALFLGIIITGAVRAHRHPERYGPRNVVGRPRQSRARGIARAMLETIPIVKFGDSDTSQLAAAKRDIEMASRSDEDGATTMPIATPTHHDSVSDHAAPEVQSTDTPATTGEPHDAAPTAAATDGGNRVCPICTDEFVKGQDMRVLPCNHQFHPDCIDPWLINVSGTCPLCRIDLNPADESAEQTEQHQQQTSAEQTPAEPAVEESAPASHRRLTGYLSDIRRARNAPVEERIAALRQLRQNEQQQGASNASEDLTDEAQGRRRLTMRLRDRFRIRTRRHE</sequence>
<proteinExistence type="predicted"/>
<evidence type="ECO:0000259" key="12">
    <source>
        <dbReference type="PROSITE" id="PS50089"/>
    </source>
</evidence>
<feature type="region of interest" description="Disordered" evidence="9">
    <location>
        <begin position="327"/>
        <end position="384"/>
    </location>
</feature>
<feature type="signal peptide" evidence="11">
    <location>
        <begin position="1"/>
        <end position="26"/>
    </location>
</feature>
<feature type="compositionally biased region" description="Low complexity" evidence="9">
    <location>
        <begin position="374"/>
        <end position="384"/>
    </location>
</feature>
<dbReference type="Pfam" id="PF13639">
    <property type="entry name" value="zf-RING_2"/>
    <property type="match status" value="1"/>
</dbReference>
<feature type="region of interest" description="Disordered" evidence="9">
    <location>
        <begin position="438"/>
        <end position="470"/>
    </location>
</feature>
<evidence type="ECO:0000313" key="13">
    <source>
        <dbReference type="EMBL" id="CRG91388.1"/>
    </source>
</evidence>
<dbReference type="OrthoDB" id="8062037at2759"/>
<organism evidence="13 14">
    <name type="scientific">Talaromyces islandicus</name>
    <name type="common">Penicillium islandicum</name>
    <dbReference type="NCBI Taxonomy" id="28573"/>
    <lineage>
        <taxon>Eukaryota</taxon>
        <taxon>Fungi</taxon>
        <taxon>Dikarya</taxon>
        <taxon>Ascomycota</taxon>
        <taxon>Pezizomycotina</taxon>
        <taxon>Eurotiomycetes</taxon>
        <taxon>Eurotiomycetidae</taxon>
        <taxon>Eurotiales</taxon>
        <taxon>Trichocomaceae</taxon>
        <taxon>Talaromyces</taxon>
        <taxon>Talaromyces sect. Islandici</taxon>
    </lineage>
</organism>
<feature type="compositionally biased region" description="Polar residues" evidence="9">
    <location>
        <begin position="445"/>
        <end position="454"/>
    </location>
</feature>
<dbReference type="SUPFAM" id="SSF57850">
    <property type="entry name" value="RING/U-box"/>
    <property type="match status" value="1"/>
</dbReference>
<reference evidence="13 14" key="1">
    <citation type="submission" date="2015-04" db="EMBL/GenBank/DDBJ databases">
        <authorList>
            <person name="Syromyatnikov M.Y."/>
            <person name="Popov V.N."/>
        </authorList>
    </citation>
    <scope>NUCLEOTIDE SEQUENCE [LARGE SCALE GENOMIC DNA]</scope>
    <source>
        <strain evidence="13">WF-38-12</strain>
    </source>
</reference>
<dbReference type="OMA" id="PGCSICT"/>
<evidence type="ECO:0000313" key="14">
    <source>
        <dbReference type="Proteomes" id="UP000054383"/>
    </source>
</evidence>
<evidence type="ECO:0000256" key="4">
    <source>
        <dbReference type="ARBA" id="ARBA00022771"/>
    </source>
</evidence>
<dbReference type="Proteomes" id="UP000054383">
    <property type="component" value="Unassembled WGS sequence"/>
</dbReference>